<organism evidence="1 3">
    <name type="scientific">Allofranklinella schreckenbergeri</name>
    <dbReference type="NCBI Taxonomy" id="1076744"/>
    <lineage>
        <taxon>Bacteria</taxon>
        <taxon>Pseudomonadati</taxon>
        <taxon>Pseudomonadota</taxon>
        <taxon>Betaproteobacteria</taxon>
        <taxon>Burkholderiales</taxon>
        <taxon>Comamonadaceae</taxon>
        <taxon>Allofranklinella</taxon>
    </lineage>
</organism>
<gene>
    <name evidence="1" type="ORF">EBQ25_09190</name>
    <name evidence="2" type="ORF">EBQ26_05495</name>
</gene>
<dbReference type="NCBIfam" id="TIGR01484">
    <property type="entry name" value="HAD-SF-IIB"/>
    <property type="match status" value="1"/>
</dbReference>
<keyword evidence="1" id="KW-0378">Hydrolase</keyword>
<dbReference type="AlphaFoldDB" id="A0A3M6Q5T3"/>
<protein>
    <submittedName>
        <fullName evidence="1">HAD-IIB family hydrolase</fullName>
    </submittedName>
</protein>
<dbReference type="GO" id="GO:0000287">
    <property type="term" value="F:magnesium ion binding"/>
    <property type="evidence" value="ECO:0007669"/>
    <property type="project" value="TreeGrafter"/>
</dbReference>
<dbReference type="Gene3D" id="3.40.50.1000">
    <property type="entry name" value="HAD superfamily/HAD-like"/>
    <property type="match status" value="2"/>
</dbReference>
<evidence type="ECO:0000313" key="3">
    <source>
        <dbReference type="Proteomes" id="UP000267035"/>
    </source>
</evidence>
<evidence type="ECO:0000313" key="2">
    <source>
        <dbReference type="EMBL" id="RMW99279.1"/>
    </source>
</evidence>
<dbReference type="InterPro" id="IPR036412">
    <property type="entry name" value="HAD-like_sf"/>
</dbReference>
<dbReference type="EMBL" id="RDQL01000012">
    <property type="protein sequence ID" value="RMW98495.1"/>
    <property type="molecule type" value="Genomic_DNA"/>
</dbReference>
<dbReference type="PANTHER" id="PTHR10000">
    <property type="entry name" value="PHOSPHOSERINE PHOSPHATASE"/>
    <property type="match status" value="1"/>
</dbReference>
<dbReference type="EMBL" id="RDQM01000005">
    <property type="protein sequence ID" value="RMW99279.1"/>
    <property type="molecule type" value="Genomic_DNA"/>
</dbReference>
<dbReference type="SUPFAM" id="SSF56784">
    <property type="entry name" value="HAD-like"/>
    <property type="match status" value="1"/>
</dbReference>
<dbReference type="GO" id="GO:0005829">
    <property type="term" value="C:cytosol"/>
    <property type="evidence" value="ECO:0007669"/>
    <property type="project" value="TreeGrafter"/>
</dbReference>
<dbReference type="Proteomes" id="UP000267521">
    <property type="component" value="Unassembled WGS sequence"/>
</dbReference>
<evidence type="ECO:0000313" key="1">
    <source>
        <dbReference type="EMBL" id="RMW98495.1"/>
    </source>
</evidence>
<dbReference type="Pfam" id="PF08282">
    <property type="entry name" value="Hydrolase_3"/>
    <property type="match status" value="1"/>
</dbReference>
<accession>A0A3M6Q5T3</accession>
<evidence type="ECO:0000313" key="4">
    <source>
        <dbReference type="Proteomes" id="UP000267521"/>
    </source>
</evidence>
<keyword evidence="3" id="KW-1185">Reference proteome</keyword>
<dbReference type="PANTHER" id="PTHR10000:SF8">
    <property type="entry name" value="HAD SUPERFAMILY HYDROLASE-LIKE, TYPE 3"/>
    <property type="match status" value="1"/>
</dbReference>
<dbReference type="InterPro" id="IPR006379">
    <property type="entry name" value="HAD-SF_hydro_IIB"/>
</dbReference>
<proteinExistence type="predicted"/>
<dbReference type="GO" id="GO:0016791">
    <property type="term" value="F:phosphatase activity"/>
    <property type="evidence" value="ECO:0007669"/>
    <property type="project" value="UniProtKB-ARBA"/>
</dbReference>
<accession>A0A3M6Q842</accession>
<comment type="caution">
    <text evidence="1">The sequence shown here is derived from an EMBL/GenBank/DDBJ whole genome shotgun (WGS) entry which is preliminary data.</text>
</comment>
<dbReference type="InterPro" id="IPR023214">
    <property type="entry name" value="HAD_sf"/>
</dbReference>
<dbReference type="Proteomes" id="UP000267035">
    <property type="component" value="Unassembled WGS sequence"/>
</dbReference>
<name>A0A3M6Q5T3_9BURK</name>
<reference evidence="3 4" key="1">
    <citation type="submission" date="2018-10" db="EMBL/GenBank/DDBJ databases">
        <title>Comamonadaceae CDC group NO-1 genome sequencing and assembly.</title>
        <authorList>
            <person name="Bernier A.-M."/>
            <person name="Bernard K."/>
        </authorList>
    </citation>
    <scope>NUCLEOTIDE SEQUENCE [LARGE SCALE GENOMIC DNA]</scope>
    <source>
        <strain evidence="1 3">NML161473</strain>
        <strain evidence="2 4">NML970147</strain>
    </source>
</reference>
<sequence length="277" mass="30241">MRPLKQWPLAQRNAIQGVMTDIDDTLTRDGHIVPSALDALHALRACGLRLIAITGRPAGWSAPYAEQWPLDALLAENGAVAFVRQSDGRMAKLYQQSAQVRAHNFARMQALAQHITATVPGAQLATDSPGRECDIAIDHSEFTQLPQEHIAHVVRLMQEAGMHATVSSIHINGWFGEHNKWQGAQWIVRQLWGRALPDELTQWVYIGDSTNDETMFAHCTHSVGVANIARFAPAMRHLPVYVAEAERGDGFAEMAALLLAAQSAPATAPSPACSISH</sequence>